<reference evidence="12 13" key="1">
    <citation type="submission" date="2017-05" db="EMBL/GenBank/DDBJ databases">
        <title>Genome of Chryseobacterium haifense.</title>
        <authorList>
            <person name="Newman J.D."/>
        </authorList>
    </citation>
    <scope>NUCLEOTIDE SEQUENCE [LARGE SCALE GENOMIC DNA]</scope>
    <source>
        <strain evidence="12 13">DSM 19056</strain>
    </source>
</reference>
<evidence type="ECO:0000313" key="12">
    <source>
        <dbReference type="EMBL" id="OWK99199.1"/>
    </source>
</evidence>
<name>A0A246BCU3_9FLAO</name>
<dbReference type="SMART" id="SM00478">
    <property type="entry name" value="ENDO3c"/>
    <property type="match status" value="1"/>
</dbReference>
<evidence type="ECO:0000259" key="11">
    <source>
        <dbReference type="SMART" id="SM00478"/>
    </source>
</evidence>
<accession>A0A246BCU3</accession>
<keyword evidence="3" id="KW-0479">Metal-binding</keyword>
<dbReference type="InterPro" id="IPR000445">
    <property type="entry name" value="HhH_motif"/>
</dbReference>
<dbReference type="Gene3D" id="1.10.340.30">
    <property type="entry name" value="Hypothetical protein, domain 2"/>
    <property type="match status" value="1"/>
</dbReference>
<keyword evidence="6" id="KW-0408">Iron</keyword>
<evidence type="ECO:0000256" key="10">
    <source>
        <dbReference type="HAMAP-Rule" id="MF_00942"/>
    </source>
</evidence>
<dbReference type="InterPro" id="IPR005759">
    <property type="entry name" value="Nth"/>
</dbReference>
<evidence type="ECO:0000256" key="1">
    <source>
        <dbReference type="ARBA" id="ARBA00008343"/>
    </source>
</evidence>
<dbReference type="CDD" id="cd00056">
    <property type="entry name" value="ENDO3c"/>
    <property type="match status" value="1"/>
</dbReference>
<dbReference type="NCBIfam" id="TIGR01083">
    <property type="entry name" value="nth"/>
    <property type="match status" value="1"/>
</dbReference>
<dbReference type="PROSITE" id="PS01155">
    <property type="entry name" value="ENDONUCLEASE_III_2"/>
    <property type="match status" value="1"/>
</dbReference>
<keyword evidence="12" id="KW-0255">Endonuclease</keyword>
<dbReference type="EMBL" id="JASZ02000002">
    <property type="protein sequence ID" value="OWK99199.1"/>
    <property type="molecule type" value="Genomic_DNA"/>
</dbReference>
<keyword evidence="9 10" id="KW-0326">Glycosidase</keyword>
<comment type="catalytic activity">
    <reaction evidence="10">
        <text>2'-deoxyribonucleotide-(2'-deoxyribose 5'-phosphate)-2'-deoxyribonucleotide-DNA = a 3'-end 2'-deoxyribonucleotide-(2,3-dehydro-2,3-deoxyribose 5'-phosphate)-DNA + a 5'-end 5'-phospho-2'-deoxyribonucleoside-DNA + H(+)</text>
        <dbReference type="Rhea" id="RHEA:66592"/>
        <dbReference type="Rhea" id="RHEA-COMP:13180"/>
        <dbReference type="Rhea" id="RHEA-COMP:16897"/>
        <dbReference type="Rhea" id="RHEA-COMP:17067"/>
        <dbReference type="ChEBI" id="CHEBI:15378"/>
        <dbReference type="ChEBI" id="CHEBI:136412"/>
        <dbReference type="ChEBI" id="CHEBI:157695"/>
        <dbReference type="ChEBI" id="CHEBI:167181"/>
        <dbReference type="EC" id="4.2.99.18"/>
    </reaction>
</comment>
<dbReference type="Gene3D" id="1.10.1670.10">
    <property type="entry name" value="Helix-hairpin-Helix base-excision DNA repair enzymes (C-terminal)"/>
    <property type="match status" value="1"/>
</dbReference>
<evidence type="ECO:0000256" key="8">
    <source>
        <dbReference type="ARBA" id="ARBA00023204"/>
    </source>
</evidence>
<dbReference type="GO" id="GO:0046872">
    <property type="term" value="F:metal ion binding"/>
    <property type="evidence" value="ECO:0007669"/>
    <property type="project" value="UniProtKB-KW"/>
</dbReference>
<dbReference type="GO" id="GO:0006285">
    <property type="term" value="P:base-excision repair, AP site formation"/>
    <property type="evidence" value="ECO:0007669"/>
    <property type="project" value="TreeGrafter"/>
</dbReference>
<evidence type="ECO:0000256" key="5">
    <source>
        <dbReference type="ARBA" id="ARBA00022801"/>
    </source>
</evidence>
<dbReference type="InterPro" id="IPR023170">
    <property type="entry name" value="HhH_base_excis_C"/>
</dbReference>
<dbReference type="GO" id="GO:0003677">
    <property type="term" value="F:DNA binding"/>
    <property type="evidence" value="ECO:0007669"/>
    <property type="project" value="UniProtKB-UniRule"/>
</dbReference>
<keyword evidence="5 10" id="KW-0378">Hydrolase</keyword>
<dbReference type="GO" id="GO:0051539">
    <property type="term" value="F:4 iron, 4 sulfur cluster binding"/>
    <property type="evidence" value="ECO:0007669"/>
    <property type="project" value="UniProtKB-KW"/>
</dbReference>
<comment type="cofactor">
    <cofactor evidence="10">
        <name>[4Fe-4S] cluster</name>
        <dbReference type="ChEBI" id="CHEBI:49883"/>
    </cofactor>
    <text evidence="10">Binds 1 [4Fe-4S] cluster.</text>
</comment>
<dbReference type="EC" id="4.2.99.18" evidence="10"/>
<comment type="function">
    <text evidence="10">DNA repair enzyme that has both DNA N-glycosylase activity and AP-lyase activity. The DNA N-glycosylase activity releases various damaged pyrimidines from DNA by cleaving the N-glycosidic bond, leaving an AP (apurinic/apyrimidinic) site. The AP-lyase activity cleaves the phosphodiester bond 3' to the AP site by a beta-elimination, leaving a 3'-terminal unsaturated sugar and a product with a terminal 5'-phosphate.</text>
</comment>
<evidence type="ECO:0000256" key="7">
    <source>
        <dbReference type="ARBA" id="ARBA00023014"/>
    </source>
</evidence>
<comment type="caution">
    <text evidence="12">The sequence shown here is derived from an EMBL/GenBank/DDBJ whole genome shotgun (WGS) entry which is preliminary data.</text>
</comment>
<gene>
    <name evidence="10" type="primary">nth</name>
    <name evidence="12" type="ORF">AP75_01550</name>
</gene>
<keyword evidence="4 10" id="KW-0227">DNA damage</keyword>
<dbReference type="FunFam" id="1.10.340.30:FF:000001">
    <property type="entry name" value="Endonuclease III"/>
    <property type="match status" value="1"/>
</dbReference>
<dbReference type="InterPro" id="IPR004036">
    <property type="entry name" value="Endonuclease-III-like_CS2"/>
</dbReference>
<evidence type="ECO:0000256" key="3">
    <source>
        <dbReference type="ARBA" id="ARBA00022723"/>
    </source>
</evidence>
<dbReference type="Pfam" id="PF00730">
    <property type="entry name" value="HhH-GPD"/>
    <property type="match status" value="1"/>
</dbReference>
<keyword evidence="10" id="KW-0456">Lyase</keyword>
<evidence type="ECO:0000256" key="9">
    <source>
        <dbReference type="ARBA" id="ARBA00023295"/>
    </source>
</evidence>
<organism evidence="12 13">
    <name type="scientific">Kaistella haifensis DSM 19056</name>
    <dbReference type="NCBI Taxonomy" id="1450526"/>
    <lineage>
        <taxon>Bacteria</taxon>
        <taxon>Pseudomonadati</taxon>
        <taxon>Bacteroidota</taxon>
        <taxon>Flavobacteriia</taxon>
        <taxon>Flavobacteriales</taxon>
        <taxon>Weeksellaceae</taxon>
        <taxon>Chryseobacterium group</taxon>
        <taxon>Kaistella</taxon>
    </lineage>
</organism>
<dbReference type="GO" id="GO:0140078">
    <property type="term" value="F:class I DNA-(apurinic or apyrimidinic site) endonuclease activity"/>
    <property type="evidence" value="ECO:0007669"/>
    <property type="project" value="UniProtKB-EC"/>
</dbReference>
<dbReference type="Pfam" id="PF00633">
    <property type="entry name" value="HHH"/>
    <property type="match status" value="1"/>
</dbReference>
<keyword evidence="2" id="KW-0004">4Fe-4S</keyword>
<comment type="caution">
    <text evidence="10">Lacks conserved residue(s) required for the propagation of feature annotation.</text>
</comment>
<dbReference type="HAMAP" id="MF_00942">
    <property type="entry name" value="Nth"/>
    <property type="match status" value="1"/>
</dbReference>
<dbReference type="Proteomes" id="UP000197587">
    <property type="component" value="Unassembled WGS sequence"/>
</dbReference>
<keyword evidence="13" id="KW-1185">Reference proteome</keyword>
<keyword evidence="8 10" id="KW-0234">DNA repair</keyword>
<dbReference type="PANTHER" id="PTHR10359:SF18">
    <property type="entry name" value="ENDONUCLEASE III"/>
    <property type="match status" value="1"/>
</dbReference>
<dbReference type="GO" id="GO:0019104">
    <property type="term" value="F:DNA N-glycosylase activity"/>
    <property type="evidence" value="ECO:0007669"/>
    <property type="project" value="UniProtKB-UniRule"/>
</dbReference>
<protein>
    <recommendedName>
        <fullName evidence="10">Endonuclease III</fullName>
        <ecNumber evidence="10">4.2.99.18</ecNumber>
    </recommendedName>
    <alternativeName>
        <fullName evidence="10">DNA-(apurinic or apyrimidinic site) lyase</fullName>
    </alternativeName>
</protein>
<dbReference type="RefSeq" id="WP_031501254.1">
    <property type="nucleotide sequence ID" value="NZ_JASZ02000002.1"/>
</dbReference>
<keyword evidence="7" id="KW-0411">Iron-sulfur</keyword>
<keyword evidence="10" id="KW-0238">DNA-binding</keyword>
<evidence type="ECO:0000256" key="2">
    <source>
        <dbReference type="ARBA" id="ARBA00022485"/>
    </source>
</evidence>
<evidence type="ECO:0000256" key="4">
    <source>
        <dbReference type="ARBA" id="ARBA00022763"/>
    </source>
</evidence>
<keyword evidence="12" id="KW-0540">Nuclease</keyword>
<dbReference type="SUPFAM" id="SSF48150">
    <property type="entry name" value="DNA-glycosylase"/>
    <property type="match status" value="1"/>
</dbReference>
<sequence length="206" mass="23559">MTKKQRAETVLTELEKLYPEVPIPLDHSDPYTLLVAVALSAQTTDKKVNQITPKLFEVAGDPFRMKDLEVDEIKYLIKEIGLANTKAKNLKKMAELLVERHNGQVPQTFEELEALPGVGHKTASVVMSQAFGEPAFPVDTHIHRLMIQWQLTSGKNVVETEKDAKKLFPKESWNKLHLQIIFYGREYSPARGNKEKDFLTRMLFEK</sequence>
<dbReference type="PANTHER" id="PTHR10359">
    <property type="entry name" value="A/G-SPECIFIC ADENINE GLYCOSYLASE/ENDONUCLEASE III"/>
    <property type="match status" value="1"/>
</dbReference>
<dbReference type="PIRSF" id="PIRSF001435">
    <property type="entry name" value="Nth"/>
    <property type="match status" value="1"/>
</dbReference>
<proteinExistence type="inferred from homology"/>
<comment type="similarity">
    <text evidence="1 10">Belongs to the Nth/MutY family.</text>
</comment>
<evidence type="ECO:0000256" key="6">
    <source>
        <dbReference type="ARBA" id="ARBA00023004"/>
    </source>
</evidence>
<dbReference type="InterPro" id="IPR011257">
    <property type="entry name" value="DNA_glycosylase"/>
</dbReference>
<dbReference type="AlphaFoldDB" id="A0A246BCU3"/>
<dbReference type="InterPro" id="IPR003265">
    <property type="entry name" value="HhH-GPD_domain"/>
</dbReference>
<feature type="domain" description="HhH-GPD" evidence="11">
    <location>
        <begin position="39"/>
        <end position="186"/>
    </location>
</feature>
<evidence type="ECO:0000313" key="13">
    <source>
        <dbReference type="Proteomes" id="UP000197587"/>
    </source>
</evidence>